<evidence type="ECO:0000259" key="8">
    <source>
        <dbReference type="Pfam" id="PF18584"/>
    </source>
</evidence>
<feature type="domain" description="Synaptonemal complex protein 2 armadillo-repeat-like" evidence="7">
    <location>
        <begin position="27"/>
        <end position="165"/>
    </location>
</feature>
<dbReference type="Proteomes" id="UP000472276">
    <property type="component" value="Unassembled WGS sequence"/>
</dbReference>
<feature type="compositionally biased region" description="Basic and acidic residues" evidence="6">
    <location>
        <begin position="487"/>
        <end position="496"/>
    </location>
</feature>
<keyword evidence="5" id="KW-0539">Nucleus</keyword>
<keyword evidence="4" id="KW-0158">Chromosome</keyword>
<feature type="compositionally biased region" description="Basic residues" evidence="6">
    <location>
        <begin position="392"/>
        <end position="403"/>
    </location>
</feature>
<dbReference type="PANTHER" id="PTHR15607:SF18">
    <property type="entry name" value="SYNAPTONEMAL COMPLEX PROTEIN 2-LIKE ISOFORM X1"/>
    <property type="match status" value="1"/>
</dbReference>
<dbReference type="Pfam" id="PF18581">
    <property type="entry name" value="SYCP2_ARLD"/>
    <property type="match status" value="1"/>
</dbReference>
<dbReference type="GO" id="GO:0005694">
    <property type="term" value="C:chromosome"/>
    <property type="evidence" value="ECO:0007669"/>
    <property type="project" value="UniProtKB-SubCell"/>
</dbReference>
<feature type="region of interest" description="Disordered" evidence="6">
    <location>
        <begin position="374"/>
        <end position="427"/>
    </location>
</feature>
<keyword evidence="10" id="KW-1185">Reference proteome</keyword>
<feature type="compositionally biased region" description="Low complexity" evidence="6">
    <location>
        <begin position="404"/>
        <end position="417"/>
    </location>
</feature>
<evidence type="ECO:0000313" key="10">
    <source>
        <dbReference type="Proteomes" id="UP000472276"/>
    </source>
</evidence>
<evidence type="ECO:0000256" key="2">
    <source>
        <dbReference type="ARBA" id="ARBA00004286"/>
    </source>
</evidence>
<organism evidence="9 10">
    <name type="scientific">Oreochromis aureus</name>
    <name type="common">Israeli tilapia</name>
    <name type="synonym">Chromis aureus</name>
    <dbReference type="NCBI Taxonomy" id="47969"/>
    <lineage>
        <taxon>Eukaryota</taxon>
        <taxon>Metazoa</taxon>
        <taxon>Chordata</taxon>
        <taxon>Craniata</taxon>
        <taxon>Vertebrata</taxon>
        <taxon>Euteleostomi</taxon>
        <taxon>Actinopterygii</taxon>
        <taxon>Neopterygii</taxon>
        <taxon>Teleostei</taxon>
        <taxon>Neoteleostei</taxon>
        <taxon>Acanthomorphata</taxon>
        <taxon>Ovalentaria</taxon>
        <taxon>Cichlomorphae</taxon>
        <taxon>Cichliformes</taxon>
        <taxon>Cichlidae</taxon>
        <taxon>African cichlids</taxon>
        <taxon>Pseudocrenilabrinae</taxon>
        <taxon>Oreochromini</taxon>
        <taxon>Oreochromis</taxon>
    </lineage>
</organism>
<reference evidence="9" key="2">
    <citation type="submission" date="2025-09" db="UniProtKB">
        <authorList>
            <consortium name="Ensembl"/>
        </authorList>
    </citation>
    <scope>IDENTIFICATION</scope>
</reference>
<name>A0A668UB71_OREAU</name>
<dbReference type="Ensembl" id="ENSOABT00000038203.2">
    <property type="protein sequence ID" value="ENSOABP00000037179.1"/>
    <property type="gene ID" value="ENSOABG00000017047.2"/>
</dbReference>
<dbReference type="GO" id="GO:0005634">
    <property type="term" value="C:nucleus"/>
    <property type="evidence" value="ECO:0007669"/>
    <property type="project" value="UniProtKB-SubCell"/>
</dbReference>
<evidence type="ECO:0000256" key="4">
    <source>
        <dbReference type="ARBA" id="ARBA00022454"/>
    </source>
</evidence>
<dbReference type="CTD" id="221711"/>
<dbReference type="InterPro" id="IPR041322">
    <property type="entry name" value="SYCP2_ARLD"/>
</dbReference>
<dbReference type="InterPro" id="IPR024835">
    <property type="entry name" value="SYCP2-like"/>
</dbReference>
<feature type="domain" description="Synaptonemal complex protein 2 Spt16M-like" evidence="8">
    <location>
        <begin position="257"/>
        <end position="368"/>
    </location>
</feature>
<accession>A0A668UB71</accession>
<evidence type="ECO:0000256" key="3">
    <source>
        <dbReference type="ARBA" id="ARBA00007960"/>
    </source>
</evidence>
<evidence type="ECO:0008006" key="11">
    <source>
        <dbReference type="Google" id="ProtNLM"/>
    </source>
</evidence>
<dbReference type="InterPro" id="IPR040560">
    <property type="entry name" value="SYCP2_SLD"/>
</dbReference>
<comment type="similarity">
    <text evidence="3">Belongs to the SYCP2 family.</text>
</comment>
<dbReference type="KEGG" id="oau:116330602"/>
<dbReference type="OMA" id="AKQAPDC"/>
<dbReference type="Pfam" id="PF18584">
    <property type="entry name" value="SYCP2_SLD"/>
    <property type="match status" value="1"/>
</dbReference>
<evidence type="ECO:0000256" key="5">
    <source>
        <dbReference type="ARBA" id="ARBA00023242"/>
    </source>
</evidence>
<protein>
    <recommendedName>
        <fullName evidence="11">Synaptonemal complex protein 2-like</fullName>
    </recommendedName>
</protein>
<evidence type="ECO:0000256" key="6">
    <source>
        <dbReference type="SAM" id="MobiDB-lite"/>
    </source>
</evidence>
<evidence type="ECO:0000313" key="9">
    <source>
        <dbReference type="Ensembl" id="ENSOABP00000037179.1"/>
    </source>
</evidence>
<dbReference type="GeneID" id="116330602"/>
<sequence>MFEVQVEDCMFRGDTSHLASLLYYEGLSSSTLTRLDQLVTKELRDSGFSRTMLVLKSLGILAENKEDLQTLIGHGLTAKALMWFEAVCERLTSDFQRISTPLLNLTEEFFDFFLLLGQASLPVSQLSVVLLQLVHLTLETEVHFPLRLEAIRTFNSVLESLSREQRRLIQNNQNENQILPQVAAAVLTVGDYELQVSLSEALCRMTPRRDRMQKASQWFSIPDISMAFCDIRDADFESDCRRFLNFVNCYHGNQRRVYTIPCLRAFLSSTQLFRPKDEKLDEFWIDFNTGSGCVSFFIDEPQGFLWGSIHVLKEVVDHYSLQVKQNETVLSFWLNNPIMHHNVRGQTVELTFNCKHHKEVEEAAERVFMKVQNTPHVKDPGGTAQALTANKHGSRSYGRKKAPSKSQLKILPLSSPSSEEDSSVSKPAARSTAEVLFDHIRHTTSGCHSCHTVSDITVETHLPDAIEPVSGDPKGVDLQVSQEFEESSSHLEQEVFRKRKAPDSGYLSDQTEGELVQKRRAELQQEGEGSKPLSTAHLVIDRSPEEPELSAEEAGPPVDSETPEPRAVTESDLMYGITAAIKTFKAQLEEHFTGHWQKVETEILLSLKEQQQHVSALLMALHQHRLLLLQRLENGVSDQVKQFEEKSTNLNSLTTQIQSEMQRLSSFCAEQQQRLKSSEGGEAGVEHPSSQ</sequence>
<evidence type="ECO:0000256" key="1">
    <source>
        <dbReference type="ARBA" id="ARBA00004123"/>
    </source>
</evidence>
<dbReference type="RefSeq" id="XP_031608835.1">
    <property type="nucleotide sequence ID" value="XM_031752975.2"/>
</dbReference>
<dbReference type="PANTHER" id="PTHR15607">
    <property type="entry name" value="SYNAPTONEMAL COMPLEX PROTEIN-RELATED"/>
    <property type="match status" value="1"/>
</dbReference>
<dbReference type="AlphaFoldDB" id="A0A668UB71"/>
<reference evidence="9" key="1">
    <citation type="submission" date="2025-08" db="UniProtKB">
        <authorList>
            <consortium name="Ensembl"/>
        </authorList>
    </citation>
    <scope>IDENTIFICATION</scope>
</reference>
<proteinExistence type="inferred from homology"/>
<gene>
    <name evidence="9" type="primary">sycp2l</name>
</gene>
<evidence type="ECO:0000259" key="7">
    <source>
        <dbReference type="Pfam" id="PF18581"/>
    </source>
</evidence>
<feature type="region of interest" description="Disordered" evidence="6">
    <location>
        <begin position="483"/>
        <end position="567"/>
    </location>
</feature>
<comment type="subcellular location">
    <subcellularLocation>
        <location evidence="2">Chromosome</location>
    </subcellularLocation>
    <subcellularLocation>
        <location evidence="1">Nucleus</location>
    </subcellularLocation>
</comment>